<evidence type="ECO:0000259" key="3">
    <source>
        <dbReference type="PROSITE" id="PS50125"/>
    </source>
</evidence>
<sequence length="721" mass="78860">MLSRSLTGNKVAPAPLEGSEASPAPAVADAAVSEGQSAVDRTSAGPADGACRPDTVNAPVPQSLPSVAHPAIQPSLPSRQQSLPARPTLLSAKSGISWPEDAKEGGSKPLAVSRVPKGRAQRFFPSATAVDKNYQLNKQARAMEVREGFVDVPQNSLLSQKFQKAARSKVGQRLTDLTILRVVLLVLLMLLLIPAFNVYSGVYGTQPNLNKGGLQVLHDLYLQQGDSPAFEVAKADYLTNMPWLLAYKRTDWVMDLVVCNQTLMRDLSGDGRRTVELATNRIQTPQCAQGIWEQCFVTIGVLNEYWNSQLNAALNILRTTFICLVIGGGAILLTRDANRLVLLPIERMLKKVKDVAENPLAKQVSITRKDTSGGMETRLLENSINKICSLLAIGFGDAGGQVIAKNMRSGGAIEPMIPGERVHAIFGFCDIRNFTDTTEVLQEGVMEFVNSIAEIVHQEVALHDGSPNKNIGDAFLLVWKLPPGFEPGLTAMAAAVHMADKALAAFVIIQAALKRSPRLQQYSQRADLNERMPDFQVKMGFGLHIGWAIEGAIGSNFKIDASYLSPNVNMASRLEAATKQFGTSILLSEDFVLMLSPRVRSRVRQIDRVTVKGSAKPMGLFTYDVALDKVYNDEFAEHPDLKVTWAVNPAFMERFAEGYTAYETGEWARAKFILEETQASRRDAKGEPVRDGPSTALLNFMTEKGFQAPPGWKGWRELTEK</sequence>
<dbReference type="AlphaFoldDB" id="A0AAW1RJ68"/>
<dbReference type="Gene3D" id="3.30.70.1230">
    <property type="entry name" value="Nucleotide cyclase"/>
    <property type="match status" value="1"/>
</dbReference>
<dbReference type="InterPro" id="IPR001054">
    <property type="entry name" value="A/G_cyclase"/>
</dbReference>
<dbReference type="Proteomes" id="UP001485043">
    <property type="component" value="Unassembled WGS sequence"/>
</dbReference>
<dbReference type="InterPro" id="IPR029787">
    <property type="entry name" value="Nucleotide_cyclase"/>
</dbReference>
<organism evidence="4 5">
    <name type="scientific">Apatococcus fuscideae</name>
    <dbReference type="NCBI Taxonomy" id="2026836"/>
    <lineage>
        <taxon>Eukaryota</taxon>
        <taxon>Viridiplantae</taxon>
        <taxon>Chlorophyta</taxon>
        <taxon>core chlorophytes</taxon>
        <taxon>Trebouxiophyceae</taxon>
        <taxon>Chlorellales</taxon>
        <taxon>Chlorellaceae</taxon>
        <taxon>Apatococcus</taxon>
    </lineage>
</organism>
<evidence type="ECO:0000313" key="5">
    <source>
        <dbReference type="Proteomes" id="UP001485043"/>
    </source>
</evidence>
<dbReference type="PANTHER" id="PTHR43336">
    <property type="entry name" value="OXYGEN SENSOR HISTIDINE KINASE RESPONSE REGULATOR DEVS/DOSS"/>
    <property type="match status" value="1"/>
</dbReference>
<keyword evidence="2" id="KW-0812">Transmembrane</keyword>
<feature type="transmembrane region" description="Helical" evidence="2">
    <location>
        <begin position="177"/>
        <end position="199"/>
    </location>
</feature>
<name>A0AAW1RJ68_9CHLO</name>
<dbReference type="GO" id="GO:0009190">
    <property type="term" value="P:cyclic nucleotide biosynthetic process"/>
    <property type="evidence" value="ECO:0007669"/>
    <property type="project" value="InterPro"/>
</dbReference>
<dbReference type="PANTHER" id="PTHR43336:SF3">
    <property type="entry name" value="GUANYLATE CYCLASE DOMAIN-CONTAINING PROTEIN"/>
    <property type="match status" value="1"/>
</dbReference>
<protein>
    <recommendedName>
        <fullName evidence="3">Guanylate cyclase domain-containing protein</fullName>
    </recommendedName>
</protein>
<keyword evidence="2" id="KW-1133">Transmembrane helix</keyword>
<proteinExistence type="predicted"/>
<comment type="caution">
    <text evidence="4">The sequence shown here is derived from an EMBL/GenBank/DDBJ whole genome shotgun (WGS) entry which is preliminary data.</text>
</comment>
<dbReference type="SUPFAM" id="SSF55073">
    <property type="entry name" value="Nucleotide cyclase"/>
    <property type="match status" value="1"/>
</dbReference>
<gene>
    <name evidence="4" type="ORF">WJX84_006069</name>
</gene>
<dbReference type="Pfam" id="PF00211">
    <property type="entry name" value="Guanylate_cyc"/>
    <property type="match status" value="1"/>
</dbReference>
<feature type="compositionally biased region" description="Low complexity" evidence="1">
    <location>
        <begin position="20"/>
        <end position="34"/>
    </location>
</feature>
<dbReference type="GO" id="GO:0035556">
    <property type="term" value="P:intracellular signal transduction"/>
    <property type="evidence" value="ECO:0007669"/>
    <property type="project" value="InterPro"/>
</dbReference>
<dbReference type="SMART" id="SM00044">
    <property type="entry name" value="CYCc"/>
    <property type="match status" value="1"/>
</dbReference>
<evidence type="ECO:0000256" key="2">
    <source>
        <dbReference type="SAM" id="Phobius"/>
    </source>
</evidence>
<accession>A0AAW1RJ68</accession>
<feature type="domain" description="Guanylate cyclase" evidence="3">
    <location>
        <begin position="425"/>
        <end position="575"/>
    </location>
</feature>
<dbReference type="EMBL" id="JALJOV010002151">
    <property type="protein sequence ID" value="KAK9833593.1"/>
    <property type="molecule type" value="Genomic_DNA"/>
</dbReference>
<evidence type="ECO:0000313" key="4">
    <source>
        <dbReference type="EMBL" id="KAK9833593.1"/>
    </source>
</evidence>
<keyword evidence="5" id="KW-1185">Reference proteome</keyword>
<reference evidence="4 5" key="1">
    <citation type="journal article" date="2024" name="Nat. Commun.">
        <title>Phylogenomics reveals the evolutionary origins of lichenization in chlorophyte algae.</title>
        <authorList>
            <person name="Puginier C."/>
            <person name="Libourel C."/>
            <person name="Otte J."/>
            <person name="Skaloud P."/>
            <person name="Haon M."/>
            <person name="Grisel S."/>
            <person name="Petersen M."/>
            <person name="Berrin J.G."/>
            <person name="Delaux P.M."/>
            <person name="Dal Grande F."/>
            <person name="Keller J."/>
        </authorList>
    </citation>
    <scope>NUCLEOTIDE SEQUENCE [LARGE SCALE GENOMIC DNA]</scope>
    <source>
        <strain evidence="4 5">SAG 2523</strain>
    </source>
</reference>
<dbReference type="PROSITE" id="PS50125">
    <property type="entry name" value="GUANYLATE_CYCLASE_2"/>
    <property type="match status" value="1"/>
</dbReference>
<evidence type="ECO:0000256" key="1">
    <source>
        <dbReference type="SAM" id="MobiDB-lite"/>
    </source>
</evidence>
<keyword evidence="2" id="KW-0472">Membrane</keyword>
<feature type="region of interest" description="Disordered" evidence="1">
    <location>
        <begin position="1"/>
        <end position="85"/>
    </location>
</feature>
<dbReference type="CDD" id="cd07302">
    <property type="entry name" value="CHD"/>
    <property type="match status" value="1"/>
</dbReference>